<keyword evidence="1" id="KW-0479">Metal-binding</keyword>
<evidence type="ECO:0000256" key="1">
    <source>
        <dbReference type="ARBA" id="ARBA00022723"/>
    </source>
</evidence>
<evidence type="ECO:0000256" key="3">
    <source>
        <dbReference type="ARBA" id="ARBA00022833"/>
    </source>
</evidence>
<accession>A0A897NMN2</accession>
<feature type="domain" description="PHD-type" evidence="4">
    <location>
        <begin position="4"/>
        <end position="65"/>
    </location>
</feature>
<reference evidence="5 6" key="1">
    <citation type="submission" date="2020-11" db="EMBL/GenBank/DDBJ databases">
        <title>Carbohydrate-dependent, anaerobic sulfur respiration: A novel catabolism in halophilic archaea.</title>
        <authorList>
            <person name="Sorokin D.Y."/>
            <person name="Messina E."/>
            <person name="Smedile F."/>
            <person name="La Cono V."/>
            <person name="Hallsworth J.E."/>
            <person name="Yakimov M.M."/>
        </authorList>
    </citation>
    <scope>NUCLEOTIDE SEQUENCE [LARGE SCALE GENOMIC DNA]</scope>
    <source>
        <strain evidence="5 6">HSR-Est</strain>
    </source>
</reference>
<dbReference type="InterPro" id="IPR001965">
    <property type="entry name" value="Znf_PHD"/>
</dbReference>
<dbReference type="AlphaFoldDB" id="A0A897NMN2"/>
<dbReference type="SMART" id="SM00249">
    <property type="entry name" value="PHD"/>
    <property type="match status" value="1"/>
</dbReference>
<dbReference type="GO" id="GO:0008270">
    <property type="term" value="F:zinc ion binding"/>
    <property type="evidence" value="ECO:0007669"/>
    <property type="project" value="UniProtKB-KW"/>
</dbReference>
<dbReference type="RefSeq" id="WP_229121964.1">
    <property type="nucleotide sequence ID" value="NZ_CP064791.1"/>
</dbReference>
<dbReference type="InterPro" id="IPR019787">
    <property type="entry name" value="Znf_PHD-finger"/>
</dbReference>
<proteinExistence type="predicted"/>
<evidence type="ECO:0000313" key="6">
    <source>
        <dbReference type="Proteomes" id="UP000663292"/>
    </source>
</evidence>
<sequence>MQALESCHYCGEKLATGGRPVTCDECETGFHLDCADRAGELTIDVNSRLLRSDTYEIECPECEHRWKLGFDPDEWLG</sequence>
<evidence type="ECO:0000259" key="4">
    <source>
        <dbReference type="PROSITE" id="PS50016"/>
    </source>
</evidence>
<organism evidence="5 6">
    <name type="scientific">Halapricum desulfuricans</name>
    <dbReference type="NCBI Taxonomy" id="2841257"/>
    <lineage>
        <taxon>Archaea</taxon>
        <taxon>Methanobacteriati</taxon>
        <taxon>Methanobacteriota</taxon>
        <taxon>Stenosarchaea group</taxon>
        <taxon>Halobacteria</taxon>
        <taxon>Halobacteriales</taxon>
        <taxon>Haloarculaceae</taxon>
        <taxon>Halapricum</taxon>
    </lineage>
</organism>
<dbReference type="EMBL" id="CP064791">
    <property type="protein sequence ID" value="QSG14017.1"/>
    <property type="molecule type" value="Genomic_DNA"/>
</dbReference>
<keyword evidence="6" id="KW-1185">Reference proteome</keyword>
<protein>
    <recommendedName>
        <fullName evidence="4">PHD-type domain-containing protein</fullName>
    </recommendedName>
</protein>
<dbReference type="InterPro" id="IPR011011">
    <property type="entry name" value="Znf_FYVE_PHD"/>
</dbReference>
<dbReference type="Proteomes" id="UP000663292">
    <property type="component" value="Chromosome"/>
</dbReference>
<dbReference type="PROSITE" id="PS01359">
    <property type="entry name" value="ZF_PHD_1"/>
    <property type="match status" value="1"/>
</dbReference>
<dbReference type="SUPFAM" id="SSF57903">
    <property type="entry name" value="FYVE/PHD zinc finger"/>
    <property type="match status" value="1"/>
</dbReference>
<dbReference type="Pfam" id="PF14446">
    <property type="entry name" value="Prok-RING_1"/>
    <property type="match status" value="1"/>
</dbReference>
<dbReference type="InterPro" id="IPR039522">
    <property type="entry name" value="RING_finger_1_prok"/>
</dbReference>
<dbReference type="PROSITE" id="PS50016">
    <property type="entry name" value="ZF_PHD_2"/>
    <property type="match status" value="1"/>
</dbReference>
<dbReference type="GeneID" id="68857109"/>
<name>A0A897NMN2_9EURY</name>
<keyword evidence="2" id="KW-0863">Zinc-finger</keyword>
<gene>
    <name evidence="5" type="ORF">HSEST_0470</name>
</gene>
<evidence type="ECO:0000256" key="2">
    <source>
        <dbReference type="ARBA" id="ARBA00022771"/>
    </source>
</evidence>
<dbReference type="Gene3D" id="3.30.40.10">
    <property type="entry name" value="Zinc/RING finger domain, C3HC4 (zinc finger)"/>
    <property type="match status" value="1"/>
</dbReference>
<dbReference type="InterPro" id="IPR013083">
    <property type="entry name" value="Znf_RING/FYVE/PHD"/>
</dbReference>
<dbReference type="InterPro" id="IPR019786">
    <property type="entry name" value="Zinc_finger_PHD-type_CS"/>
</dbReference>
<evidence type="ECO:0000313" key="5">
    <source>
        <dbReference type="EMBL" id="QSG14017.1"/>
    </source>
</evidence>
<keyword evidence="3" id="KW-0862">Zinc</keyword>